<dbReference type="Proteomes" id="UP000250235">
    <property type="component" value="Unassembled WGS sequence"/>
</dbReference>
<feature type="compositionally biased region" description="Polar residues" evidence="1">
    <location>
        <begin position="60"/>
        <end position="70"/>
    </location>
</feature>
<reference evidence="2 3" key="1">
    <citation type="journal article" date="2015" name="Proc. Natl. Acad. Sci. U.S.A.">
        <title>The resurrection genome of Boea hygrometrica: A blueprint for survival of dehydration.</title>
        <authorList>
            <person name="Xiao L."/>
            <person name="Yang G."/>
            <person name="Zhang L."/>
            <person name="Yang X."/>
            <person name="Zhao S."/>
            <person name="Ji Z."/>
            <person name="Zhou Q."/>
            <person name="Hu M."/>
            <person name="Wang Y."/>
            <person name="Chen M."/>
            <person name="Xu Y."/>
            <person name="Jin H."/>
            <person name="Xiao X."/>
            <person name="Hu G."/>
            <person name="Bao F."/>
            <person name="Hu Y."/>
            <person name="Wan P."/>
            <person name="Li L."/>
            <person name="Deng X."/>
            <person name="Kuang T."/>
            <person name="Xiang C."/>
            <person name="Zhu J.K."/>
            <person name="Oliver M.J."/>
            <person name="He Y."/>
        </authorList>
    </citation>
    <scope>NUCLEOTIDE SEQUENCE [LARGE SCALE GENOMIC DNA]</scope>
    <source>
        <strain evidence="3">cv. XS01</strain>
    </source>
</reference>
<organism evidence="2 3">
    <name type="scientific">Dorcoceras hygrometricum</name>
    <dbReference type="NCBI Taxonomy" id="472368"/>
    <lineage>
        <taxon>Eukaryota</taxon>
        <taxon>Viridiplantae</taxon>
        <taxon>Streptophyta</taxon>
        <taxon>Embryophyta</taxon>
        <taxon>Tracheophyta</taxon>
        <taxon>Spermatophyta</taxon>
        <taxon>Magnoliopsida</taxon>
        <taxon>eudicotyledons</taxon>
        <taxon>Gunneridae</taxon>
        <taxon>Pentapetalae</taxon>
        <taxon>asterids</taxon>
        <taxon>lamiids</taxon>
        <taxon>Lamiales</taxon>
        <taxon>Gesneriaceae</taxon>
        <taxon>Didymocarpoideae</taxon>
        <taxon>Trichosporeae</taxon>
        <taxon>Loxocarpinae</taxon>
        <taxon>Dorcoceras</taxon>
    </lineage>
</organism>
<proteinExistence type="predicted"/>
<evidence type="ECO:0000256" key="1">
    <source>
        <dbReference type="SAM" id="MobiDB-lite"/>
    </source>
</evidence>
<protein>
    <submittedName>
        <fullName evidence="2">Vacuolar protein sorting-associated protein 13A</fullName>
    </submittedName>
</protein>
<dbReference type="EMBL" id="KQ991675">
    <property type="protein sequence ID" value="KZV51380.1"/>
    <property type="molecule type" value="Genomic_DNA"/>
</dbReference>
<name>A0A2Z7CWE3_9LAMI</name>
<dbReference type="AlphaFoldDB" id="A0A2Z7CWE3"/>
<keyword evidence="3" id="KW-1185">Reference proteome</keyword>
<evidence type="ECO:0000313" key="2">
    <source>
        <dbReference type="EMBL" id="KZV51380.1"/>
    </source>
</evidence>
<gene>
    <name evidence="2" type="ORF">F511_38336</name>
</gene>
<feature type="compositionally biased region" description="Basic and acidic residues" evidence="1">
    <location>
        <begin position="71"/>
        <end position="85"/>
    </location>
</feature>
<feature type="region of interest" description="Disordered" evidence="1">
    <location>
        <begin position="60"/>
        <end position="85"/>
    </location>
</feature>
<evidence type="ECO:0000313" key="3">
    <source>
        <dbReference type="Proteomes" id="UP000250235"/>
    </source>
</evidence>
<accession>A0A2Z7CWE3</accession>
<sequence length="85" mass="9705">MNEPIPHRNERDYETGMAQFSEEDISLGASISLDRIGLGKIRSGTNWSNTDQIVAEKTQSCMKKSNNSEQRQLREQLKPHEQLSD</sequence>